<sequence length="280" mass="30684">MSKIKQGSPAGKIVVYVVMGIFTFLAIYPLLWLFIQSFKTTQEYLTSSKLALPKLWFFGNYPYAWNMGKFGILLVNSIIYTVVTVIAVVVLGFMAGFAFAKIKNKLTPLLHGIFIVGILLTLQSIMVPLFLMVTRVGLYDTRLGVLIPYIGLGLPMGVYLGTEFIKGIPDALIESARIDGAKFLTIFFRIIFPMTAPVAMTVGILTFTGTWNEFMLINILTSSDTIKSIPVGIGRFSGALASDYGKQFSALVIGVVPMLIFYLTFRKQITKGVAAGAVKG</sequence>
<dbReference type="OrthoDB" id="9787837at2"/>
<dbReference type="AlphaFoldDB" id="F5Y8B1"/>
<evidence type="ECO:0000256" key="1">
    <source>
        <dbReference type="ARBA" id="ARBA00004651"/>
    </source>
</evidence>
<evidence type="ECO:0000256" key="7">
    <source>
        <dbReference type="RuleBase" id="RU363032"/>
    </source>
</evidence>
<evidence type="ECO:0000256" key="4">
    <source>
        <dbReference type="ARBA" id="ARBA00022692"/>
    </source>
</evidence>
<keyword evidence="4 7" id="KW-0812">Transmembrane</keyword>
<evidence type="ECO:0000256" key="2">
    <source>
        <dbReference type="ARBA" id="ARBA00022448"/>
    </source>
</evidence>
<feature type="transmembrane region" description="Helical" evidence="7">
    <location>
        <begin position="109"/>
        <end position="131"/>
    </location>
</feature>
<feature type="transmembrane region" description="Helical" evidence="7">
    <location>
        <begin position="183"/>
        <end position="207"/>
    </location>
</feature>
<dbReference type="SUPFAM" id="SSF161098">
    <property type="entry name" value="MetI-like"/>
    <property type="match status" value="1"/>
</dbReference>
<dbReference type="GO" id="GO:0005886">
    <property type="term" value="C:plasma membrane"/>
    <property type="evidence" value="ECO:0007669"/>
    <property type="project" value="UniProtKB-SubCell"/>
</dbReference>
<organism evidence="9 10">
    <name type="scientific">Leadbettera azotonutricia (strain ATCC BAA-888 / DSM 13862 / ZAS-9)</name>
    <name type="common">Treponema azotonutricium</name>
    <dbReference type="NCBI Taxonomy" id="545695"/>
    <lineage>
        <taxon>Bacteria</taxon>
        <taxon>Pseudomonadati</taxon>
        <taxon>Spirochaetota</taxon>
        <taxon>Spirochaetia</taxon>
        <taxon>Spirochaetales</taxon>
        <taxon>Breznakiellaceae</taxon>
        <taxon>Leadbettera</taxon>
    </lineage>
</organism>
<dbReference type="InterPro" id="IPR000515">
    <property type="entry name" value="MetI-like"/>
</dbReference>
<evidence type="ECO:0000259" key="8">
    <source>
        <dbReference type="PROSITE" id="PS50928"/>
    </source>
</evidence>
<proteinExistence type="inferred from homology"/>
<protein>
    <submittedName>
        <fullName evidence="9">ABC transporter, permease protein</fullName>
    </submittedName>
</protein>
<dbReference type="HOGENOM" id="CLU_016047_1_2_12"/>
<keyword evidence="3" id="KW-1003">Cell membrane</keyword>
<feature type="domain" description="ABC transmembrane type-1" evidence="8">
    <location>
        <begin position="74"/>
        <end position="265"/>
    </location>
</feature>
<dbReference type="PANTHER" id="PTHR43744">
    <property type="entry name" value="ABC TRANSPORTER PERMEASE PROTEIN MG189-RELATED-RELATED"/>
    <property type="match status" value="1"/>
</dbReference>
<dbReference type="Gene3D" id="1.10.3720.10">
    <property type="entry name" value="MetI-like"/>
    <property type="match status" value="1"/>
</dbReference>
<evidence type="ECO:0000313" key="10">
    <source>
        <dbReference type="Proteomes" id="UP000009222"/>
    </source>
</evidence>
<reference evidence="9 10" key="2">
    <citation type="journal article" date="2011" name="ISME J.">
        <title>RNA-seq reveals cooperative metabolic interactions between two termite-gut spirochete species in co-culture.</title>
        <authorList>
            <person name="Rosenthal A.Z."/>
            <person name="Matson E.G."/>
            <person name="Eldar A."/>
            <person name="Leadbetter J.R."/>
        </authorList>
    </citation>
    <scope>NUCLEOTIDE SEQUENCE [LARGE SCALE GENOMIC DNA]</scope>
    <source>
        <strain evidence="10">ATCC BAA-888 / DSM 13862 / ZAS-9</strain>
    </source>
</reference>
<dbReference type="STRING" id="545695.TREAZ_0971"/>
<comment type="subcellular location">
    <subcellularLocation>
        <location evidence="1 7">Cell membrane</location>
        <topology evidence="1 7">Multi-pass membrane protein</topology>
    </subcellularLocation>
</comment>
<dbReference type="Pfam" id="PF00528">
    <property type="entry name" value="BPD_transp_1"/>
    <property type="match status" value="1"/>
</dbReference>
<evidence type="ECO:0000313" key="9">
    <source>
        <dbReference type="EMBL" id="AEF82204.1"/>
    </source>
</evidence>
<feature type="transmembrane region" description="Helical" evidence="7">
    <location>
        <begin position="13"/>
        <end position="35"/>
    </location>
</feature>
<dbReference type="KEGG" id="taz:TREAZ_0971"/>
<comment type="similarity">
    <text evidence="7">Belongs to the binding-protein-dependent transport system permease family.</text>
</comment>
<gene>
    <name evidence="9" type="ordered locus">TREAZ_0971</name>
</gene>
<dbReference type="PROSITE" id="PS50928">
    <property type="entry name" value="ABC_TM1"/>
    <property type="match status" value="1"/>
</dbReference>
<evidence type="ECO:0000256" key="6">
    <source>
        <dbReference type="ARBA" id="ARBA00023136"/>
    </source>
</evidence>
<dbReference type="CDD" id="cd06261">
    <property type="entry name" value="TM_PBP2"/>
    <property type="match status" value="1"/>
</dbReference>
<dbReference type="GO" id="GO:0055085">
    <property type="term" value="P:transmembrane transport"/>
    <property type="evidence" value="ECO:0007669"/>
    <property type="project" value="InterPro"/>
</dbReference>
<dbReference type="eggNOG" id="COG0395">
    <property type="taxonomic scope" value="Bacteria"/>
</dbReference>
<evidence type="ECO:0000256" key="3">
    <source>
        <dbReference type="ARBA" id="ARBA00022475"/>
    </source>
</evidence>
<dbReference type="InterPro" id="IPR035906">
    <property type="entry name" value="MetI-like_sf"/>
</dbReference>
<feature type="transmembrane region" description="Helical" evidence="7">
    <location>
        <begin position="143"/>
        <end position="162"/>
    </location>
</feature>
<keyword evidence="10" id="KW-1185">Reference proteome</keyword>
<feature type="transmembrane region" description="Helical" evidence="7">
    <location>
        <begin position="70"/>
        <end position="97"/>
    </location>
</feature>
<name>F5Y8B1_LEAAZ</name>
<keyword evidence="5 7" id="KW-1133">Transmembrane helix</keyword>
<feature type="transmembrane region" description="Helical" evidence="7">
    <location>
        <begin position="248"/>
        <end position="265"/>
    </location>
</feature>
<dbReference type="RefSeq" id="WP_015711014.1">
    <property type="nucleotide sequence ID" value="NC_015577.1"/>
</dbReference>
<dbReference type="PANTHER" id="PTHR43744:SF12">
    <property type="entry name" value="ABC TRANSPORTER PERMEASE PROTEIN MG189-RELATED"/>
    <property type="match status" value="1"/>
</dbReference>
<keyword evidence="6 7" id="KW-0472">Membrane</keyword>
<dbReference type="InParanoid" id="F5Y8B1"/>
<keyword evidence="2 7" id="KW-0813">Transport</keyword>
<accession>F5Y8B1</accession>
<reference evidence="10" key="1">
    <citation type="submission" date="2009-12" db="EMBL/GenBank/DDBJ databases">
        <title>Complete sequence of Treponema azotonutricium strain ZAS-9.</title>
        <authorList>
            <person name="Tetu S.G."/>
            <person name="Matson E."/>
            <person name="Ren Q."/>
            <person name="Seshadri R."/>
            <person name="Elbourne L."/>
            <person name="Hassan K.A."/>
            <person name="Durkin A."/>
            <person name="Radune D."/>
            <person name="Mohamoud Y."/>
            <person name="Shay R."/>
            <person name="Jin S."/>
            <person name="Zhang X."/>
            <person name="Lucey K."/>
            <person name="Ballor N.R."/>
            <person name="Ottesen E."/>
            <person name="Rosenthal R."/>
            <person name="Allen A."/>
            <person name="Leadbetter J.R."/>
            <person name="Paulsen I.T."/>
        </authorList>
    </citation>
    <scope>NUCLEOTIDE SEQUENCE [LARGE SCALE GENOMIC DNA]</scope>
    <source>
        <strain evidence="10">ATCC BAA-888 / DSM 13862 / ZAS-9</strain>
    </source>
</reference>
<dbReference type="EMBL" id="CP001841">
    <property type="protein sequence ID" value="AEF82204.1"/>
    <property type="molecule type" value="Genomic_DNA"/>
</dbReference>
<evidence type="ECO:0000256" key="5">
    <source>
        <dbReference type="ARBA" id="ARBA00022989"/>
    </source>
</evidence>
<dbReference type="Proteomes" id="UP000009222">
    <property type="component" value="Chromosome"/>
</dbReference>